<dbReference type="AlphaFoldDB" id="A0A250JMY6"/>
<sequence>MLRQLLLSDFRAEGPAAGHGWPLVQQAFPTVQLAPLSAGRGAHVLRLDVSEWNAPAFDPVAWDARVFDAGERTEWLALHLEGASREALVVAALEILTRYQCLVGRRNAASATPLFNRLLARHRSLHDLKQPQVRAEFHRAVDAWQWTLRLRPEVDLPPQAAALFHDVEQPAHGPLPLRAFDRVQPARGADRAVRLLEEAGADDATCRRVRELVTRGERPGSERDVSLLRTAGALSFFSRQSSSYFREAPPEHHRRQVARMLAHLRPEHLRWLGHLRLAPAVRGQLEVLVAAHFPVDVLA</sequence>
<evidence type="ECO:0008006" key="3">
    <source>
        <dbReference type="Google" id="ProtNLM"/>
    </source>
</evidence>
<dbReference type="Proteomes" id="UP000217343">
    <property type="component" value="Chromosome"/>
</dbReference>
<evidence type="ECO:0000313" key="1">
    <source>
        <dbReference type="EMBL" id="ATB45229.1"/>
    </source>
</evidence>
<reference evidence="1 2" key="1">
    <citation type="submission" date="2017-06" db="EMBL/GenBank/DDBJ databases">
        <title>Sequencing and comparative analysis of myxobacterial genomes.</title>
        <authorList>
            <person name="Rupp O."/>
            <person name="Goesmann A."/>
            <person name="Sogaard-Andersen L."/>
        </authorList>
    </citation>
    <scope>NUCLEOTIDE SEQUENCE [LARGE SCALE GENOMIC DNA]</scope>
    <source>
        <strain evidence="1 2">DSM 14697</strain>
    </source>
</reference>
<dbReference type="RefSeq" id="WP_095957110.1">
    <property type="nucleotide sequence ID" value="NZ_CP022203.1"/>
</dbReference>
<dbReference type="EMBL" id="CP022203">
    <property type="protein sequence ID" value="ATB45229.1"/>
    <property type="molecule type" value="Genomic_DNA"/>
</dbReference>
<accession>A0A250JMY6</accession>
<organism evidence="1 2">
    <name type="scientific">Corallococcus macrosporus DSM 14697</name>
    <dbReference type="NCBI Taxonomy" id="1189310"/>
    <lineage>
        <taxon>Bacteria</taxon>
        <taxon>Pseudomonadati</taxon>
        <taxon>Myxococcota</taxon>
        <taxon>Myxococcia</taxon>
        <taxon>Myxococcales</taxon>
        <taxon>Cystobacterineae</taxon>
        <taxon>Myxococcaceae</taxon>
        <taxon>Corallococcus</taxon>
    </lineage>
</organism>
<keyword evidence="2" id="KW-1185">Reference proteome</keyword>
<protein>
    <recommendedName>
        <fullName evidence="3">DUF4202 domain-containing protein</fullName>
    </recommendedName>
</protein>
<dbReference type="KEGG" id="mmas:MYMAC_000814"/>
<gene>
    <name evidence="1" type="ORF">MYMAC_000814</name>
</gene>
<evidence type="ECO:0000313" key="2">
    <source>
        <dbReference type="Proteomes" id="UP000217343"/>
    </source>
</evidence>
<proteinExistence type="predicted"/>
<dbReference type="OrthoDB" id="5501606at2"/>
<name>A0A250JMY6_9BACT</name>